<accession>A0A3N4JJR9</accession>
<keyword evidence="3" id="KW-1185">Reference proteome</keyword>
<dbReference type="AlphaFoldDB" id="A0A3N4JJR9"/>
<dbReference type="InterPro" id="IPR021109">
    <property type="entry name" value="Peptidase_aspartic_dom_sf"/>
</dbReference>
<dbReference type="OrthoDB" id="5430981at2759"/>
<dbReference type="STRING" id="1336337.A0A3N4JJR9"/>
<dbReference type="Proteomes" id="UP000276215">
    <property type="component" value="Unassembled WGS sequence"/>
</dbReference>
<dbReference type="EMBL" id="ML120406">
    <property type="protein sequence ID" value="RPA97228.1"/>
    <property type="molecule type" value="Genomic_DNA"/>
</dbReference>
<reference evidence="2 3" key="1">
    <citation type="journal article" date="2018" name="Nat. Ecol. Evol.">
        <title>Pezizomycetes genomes reveal the molecular basis of ectomycorrhizal truffle lifestyle.</title>
        <authorList>
            <person name="Murat C."/>
            <person name="Payen T."/>
            <person name="Noel B."/>
            <person name="Kuo A."/>
            <person name="Morin E."/>
            <person name="Chen J."/>
            <person name="Kohler A."/>
            <person name="Krizsan K."/>
            <person name="Balestrini R."/>
            <person name="Da Silva C."/>
            <person name="Montanini B."/>
            <person name="Hainaut M."/>
            <person name="Levati E."/>
            <person name="Barry K.W."/>
            <person name="Belfiori B."/>
            <person name="Cichocki N."/>
            <person name="Clum A."/>
            <person name="Dockter R.B."/>
            <person name="Fauchery L."/>
            <person name="Guy J."/>
            <person name="Iotti M."/>
            <person name="Le Tacon F."/>
            <person name="Lindquist E.A."/>
            <person name="Lipzen A."/>
            <person name="Malagnac F."/>
            <person name="Mello A."/>
            <person name="Molinier V."/>
            <person name="Miyauchi S."/>
            <person name="Poulain J."/>
            <person name="Riccioni C."/>
            <person name="Rubini A."/>
            <person name="Sitrit Y."/>
            <person name="Splivallo R."/>
            <person name="Traeger S."/>
            <person name="Wang M."/>
            <person name="Zifcakova L."/>
            <person name="Wipf D."/>
            <person name="Zambonelli A."/>
            <person name="Paolocci F."/>
            <person name="Nowrousian M."/>
            <person name="Ottonello S."/>
            <person name="Baldrian P."/>
            <person name="Spatafora J.W."/>
            <person name="Henrissat B."/>
            <person name="Nagy L.G."/>
            <person name="Aury J.M."/>
            <person name="Wincker P."/>
            <person name="Grigoriev I.V."/>
            <person name="Bonfante P."/>
            <person name="Martin F.M."/>
        </authorList>
    </citation>
    <scope>NUCLEOTIDE SEQUENCE [LARGE SCALE GENOMIC DNA]</scope>
    <source>
        <strain evidence="2 3">120613-1</strain>
    </source>
</reference>
<evidence type="ECO:0000256" key="1">
    <source>
        <dbReference type="SAM" id="MobiDB-lite"/>
    </source>
</evidence>
<feature type="compositionally biased region" description="Polar residues" evidence="1">
    <location>
        <begin position="195"/>
        <end position="204"/>
    </location>
</feature>
<evidence type="ECO:0000313" key="3">
    <source>
        <dbReference type="Proteomes" id="UP000276215"/>
    </source>
</evidence>
<protein>
    <submittedName>
        <fullName evidence="2">Uncharacterized protein</fullName>
    </submittedName>
</protein>
<evidence type="ECO:0000313" key="2">
    <source>
        <dbReference type="EMBL" id="RPA97228.1"/>
    </source>
</evidence>
<name>A0A3N4JJR9_9PEZI</name>
<feature type="region of interest" description="Disordered" evidence="1">
    <location>
        <begin position="194"/>
        <end position="232"/>
    </location>
</feature>
<proteinExistence type="predicted"/>
<gene>
    <name evidence="2" type="ORF">L873DRAFT_1920253</name>
</gene>
<dbReference type="Gene3D" id="2.40.70.10">
    <property type="entry name" value="Acid Proteases"/>
    <property type="match status" value="1"/>
</dbReference>
<organism evidence="2 3">
    <name type="scientific">Choiromyces venosus 120613-1</name>
    <dbReference type="NCBI Taxonomy" id="1336337"/>
    <lineage>
        <taxon>Eukaryota</taxon>
        <taxon>Fungi</taxon>
        <taxon>Dikarya</taxon>
        <taxon>Ascomycota</taxon>
        <taxon>Pezizomycotina</taxon>
        <taxon>Pezizomycetes</taxon>
        <taxon>Pezizales</taxon>
        <taxon>Tuberaceae</taxon>
        <taxon>Choiromyces</taxon>
    </lineage>
</organism>
<sequence>MRRDRSQLVCYQCGVVGHLRYEYHLLTTPPNPYMHQGNRYDIVTPTGPPGPEGPQVRFHRREEPYGNMNSQDTGGKRIDEVNGEKEQEYAPPGETNIAKASPITRGHSSALTGMVVEVVSEREEGRQSGKREDEIQRSLSANWNQGIIIQDMTDLKVEPAEEFVRELTGSERAYGNRLSHEEPEVMAGERARLRSQLTESSGSQEPGPPRQRARTSLDPVVDQERMQKRLSRRKEVHRPIRLMAGQTGFDFVAGFRDTQVTGLTWGQFIDLSPEGKHQFVRLMVQERPRIKSATGKRKDMAEAHVVEAALSEAALAGKYGERSEVTNFYTKARISIDERTFEINHVLIDAGAVVNLAPIIVLRAIGVKLFPTKDLVIRTAASNLVPLQFYANLEIEVASVVTPIHVFAMPDSCEPTYGLLLSRRWLRVCGAVGDYSKDTYVIKDKEGRNHNVPMKVILSGSRVPRR</sequence>